<evidence type="ECO:0000256" key="1">
    <source>
        <dbReference type="PROSITE-ProRule" id="PRU00169"/>
    </source>
</evidence>
<dbReference type="InterPro" id="IPR001054">
    <property type="entry name" value="A/G_cyclase"/>
</dbReference>
<reference evidence="4 5" key="1">
    <citation type="journal article" date="2011" name="J. Bacteriol.">
        <title>Genome sequence of strain IMCC3088, a proteorhodopsin-containing marine bacterium belonging to the OM60/NOR5 clade.</title>
        <authorList>
            <person name="Jang Y."/>
            <person name="Oh H.M."/>
            <person name="Kang I."/>
            <person name="Lee K."/>
            <person name="Yang S.J."/>
            <person name="Cho J.C."/>
        </authorList>
    </citation>
    <scope>NUCLEOTIDE SEQUENCE [LARGE SCALE GENOMIC DNA]</scope>
    <source>
        <strain evidence="4 5">IMCC3088</strain>
    </source>
</reference>
<dbReference type="InterPro" id="IPR050697">
    <property type="entry name" value="Adenylyl/Guanylyl_Cyclase_3/4"/>
</dbReference>
<dbReference type="PANTHER" id="PTHR43081:SF1">
    <property type="entry name" value="ADENYLATE CYCLASE, TERMINAL-DIFFERENTIATION SPECIFIC"/>
    <property type="match status" value="1"/>
</dbReference>
<dbReference type="Gene3D" id="3.30.70.1230">
    <property type="entry name" value="Nucleotide cyclase"/>
    <property type="match status" value="1"/>
</dbReference>
<dbReference type="PROSITE" id="PS50125">
    <property type="entry name" value="GUANYLATE_CYCLASE_2"/>
    <property type="match status" value="1"/>
</dbReference>
<dbReference type="eggNOG" id="COG2114">
    <property type="taxonomic scope" value="Bacteria"/>
</dbReference>
<dbReference type="Pfam" id="PF00211">
    <property type="entry name" value="Guanylate_cyc"/>
    <property type="match status" value="1"/>
</dbReference>
<comment type="caution">
    <text evidence="4">The sequence shown here is derived from an EMBL/GenBank/DDBJ whole genome shotgun (WGS) entry which is preliminary data.</text>
</comment>
<dbReference type="SMART" id="SM00448">
    <property type="entry name" value="REC"/>
    <property type="match status" value="1"/>
</dbReference>
<dbReference type="InterPro" id="IPR001789">
    <property type="entry name" value="Sig_transdc_resp-reg_receiver"/>
</dbReference>
<dbReference type="CDD" id="cd07302">
    <property type="entry name" value="CHD"/>
    <property type="match status" value="1"/>
</dbReference>
<evidence type="ECO:0000259" key="3">
    <source>
        <dbReference type="PROSITE" id="PS50125"/>
    </source>
</evidence>
<evidence type="ECO:0000259" key="2">
    <source>
        <dbReference type="PROSITE" id="PS50110"/>
    </source>
</evidence>
<evidence type="ECO:0000313" key="4">
    <source>
        <dbReference type="EMBL" id="EGG28946.1"/>
    </source>
</evidence>
<dbReference type="AlphaFoldDB" id="F3L3Z7"/>
<accession>F3L3Z7</accession>
<dbReference type="Proteomes" id="UP000005615">
    <property type="component" value="Unassembled WGS sequence"/>
</dbReference>
<dbReference type="PROSITE" id="PS50110">
    <property type="entry name" value="RESPONSE_REGULATORY"/>
    <property type="match status" value="1"/>
</dbReference>
<keyword evidence="1" id="KW-0597">Phosphoprotein</keyword>
<dbReference type="STRING" id="2518989.IMCC3088_2378"/>
<dbReference type="PANTHER" id="PTHR43081">
    <property type="entry name" value="ADENYLATE CYCLASE, TERMINAL-DIFFERENTIATION SPECIFIC-RELATED"/>
    <property type="match status" value="1"/>
</dbReference>
<dbReference type="SUPFAM" id="SSF55073">
    <property type="entry name" value="Nucleotide cyclase"/>
    <property type="match status" value="1"/>
</dbReference>
<dbReference type="SMART" id="SM00044">
    <property type="entry name" value="CYCc"/>
    <property type="match status" value="1"/>
</dbReference>
<dbReference type="GO" id="GO:0004016">
    <property type="term" value="F:adenylate cyclase activity"/>
    <property type="evidence" value="ECO:0007669"/>
    <property type="project" value="UniProtKB-ARBA"/>
</dbReference>
<evidence type="ECO:0000313" key="5">
    <source>
        <dbReference type="Proteomes" id="UP000005615"/>
    </source>
</evidence>
<feature type="modified residue" description="4-aspartylphosphate" evidence="1">
    <location>
        <position position="149"/>
    </location>
</feature>
<protein>
    <submittedName>
        <fullName evidence="4">Adenylate cyclase</fullName>
    </submittedName>
</protein>
<dbReference type="Pfam" id="PF00072">
    <property type="entry name" value="Response_reg"/>
    <property type="match status" value="1"/>
</dbReference>
<keyword evidence="5" id="KW-1185">Reference proteome</keyword>
<dbReference type="InterPro" id="IPR029787">
    <property type="entry name" value="Nucleotide_cyclase"/>
</dbReference>
<proteinExistence type="predicted"/>
<sequence>MSLDSADLVEESTLLAKSLSALATNTTQTLSRHDLLNHYTSACGYAEILLEELGNTTQEALQHGLTELVAAIRELSATPEAVAKASPSYKSDPRNTNVGSILVVDDQNDNRAVLNRLLSRVGHTVYTADSGEAALEQLSTQAIDVVLLDLSMPGMGGKTALTKIKADPKLRSIPVIVISGHQELDSVVECITAGADDYLFKPFNSVLLHARIAAGLERKQWHDREVNYLHQLEQREKFIRATFGRYLTDEIVADILEKPEGLRLGGDLKEVTILMADIRGFTQLCSQMPPEQVVSLLNGYLGTMTEIIMRHSGTIDEFLGDAILAVFGAPKDDPNHAQSAVACSIEMQQAVAAVNRQHQTSDLPQISTGIAINTGTVVAGNIGSDRRAKYGFVGTPMNVTSRIEDLCEANEILISETTMQALPNTDQLHDRGTHSLKGLGAPVRVFGVKWQQ</sequence>
<name>F3L3Z7_9GAMM</name>
<dbReference type="GO" id="GO:0009190">
    <property type="term" value="P:cyclic nucleotide biosynthetic process"/>
    <property type="evidence" value="ECO:0007669"/>
    <property type="project" value="InterPro"/>
</dbReference>
<dbReference type="EMBL" id="AEIG01000071">
    <property type="protein sequence ID" value="EGG28946.1"/>
    <property type="molecule type" value="Genomic_DNA"/>
</dbReference>
<dbReference type="GO" id="GO:0000160">
    <property type="term" value="P:phosphorelay signal transduction system"/>
    <property type="evidence" value="ECO:0007669"/>
    <property type="project" value="InterPro"/>
</dbReference>
<dbReference type="SUPFAM" id="SSF52172">
    <property type="entry name" value="CheY-like"/>
    <property type="match status" value="1"/>
</dbReference>
<gene>
    <name evidence="4" type="ORF">IMCC3088_2378</name>
</gene>
<dbReference type="Gene3D" id="3.40.50.2300">
    <property type="match status" value="1"/>
</dbReference>
<dbReference type="InterPro" id="IPR011006">
    <property type="entry name" value="CheY-like_superfamily"/>
</dbReference>
<dbReference type="eggNOG" id="COG3706">
    <property type="taxonomic scope" value="Bacteria"/>
</dbReference>
<organism evidence="4 5">
    <name type="scientific">Aequoribacter fuscus</name>
    <dbReference type="NCBI Taxonomy" id="2518989"/>
    <lineage>
        <taxon>Bacteria</taxon>
        <taxon>Pseudomonadati</taxon>
        <taxon>Pseudomonadota</taxon>
        <taxon>Gammaproteobacteria</taxon>
        <taxon>Cellvibrionales</taxon>
        <taxon>Halieaceae</taxon>
        <taxon>Aequoribacter</taxon>
    </lineage>
</organism>
<feature type="domain" description="Guanylate cyclase" evidence="3">
    <location>
        <begin position="272"/>
        <end position="404"/>
    </location>
</feature>
<feature type="domain" description="Response regulatory" evidence="2">
    <location>
        <begin position="100"/>
        <end position="216"/>
    </location>
</feature>